<keyword evidence="1" id="KW-0808">Transferase</keyword>
<keyword evidence="2 6" id="KW-0418">Kinase</keyword>
<dbReference type="AlphaFoldDB" id="A0AAD1AH84"/>
<dbReference type="SUPFAM" id="SSF55874">
    <property type="entry name" value="ATPase domain of HSP90 chaperone/DNA topoisomerase II/histidine kinase"/>
    <property type="match status" value="1"/>
</dbReference>
<gene>
    <name evidence="6" type="ORF">C7V51_15370</name>
</gene>
<dbReference type="InterPro" id="IPR050482">
    <property type="entry name" value="Sensor_HK_TwoCompSys"/>
</dbReference>
<proteinExistence type="predicted"/>
<feature type="domain" description="Signal transduction histidine kinase subgroup 3 dimerisation and phosphoacceptor" evidence="5">
    <location>
        <begin position="176"/>
        <end position="241"/>
    </location>
</feature>
<dbReference type="PANTHER" id="PTHR24421">
    <property type="entry name" value="NITRATE/NITRITE SENSOR PROTEIN NARX-RELATED"/>
    <property type="match status" value="1"/>
</dbReference>
<evidence type="ECO:0000313" key="7">
    <source>
        <dbReference type="Proteomes" id="UP000283946"/>
    </source>
</evidence>
<dbReference type="Proteomes" id="UP000283946">
    <property type="component" value="Chromosome"/>
</dbReference>
<evidence type="ECO:0000256" key="3">
    <source>
        <dbReference type="ARBA" id="ARBA00023012"/>
    </source>
</evidence>
<name>A0AAD1AH84_9MICO</name>
<evidence type="ECO:0000313" key="6">
    <source>
        <dbReference type="EMBL" id="AZZ57095.1"/>
    </source>
</evidence>
<dbReference type="Gene3D" id="1.20.5.1930">
    <property type="match status" value="1"/>
</dbReference>
<dbReference type="InterPro" id="IPR011712">
    <property type="entry name" value="Sig_transdc_His_kin_sub3_dim/P"/>
</dbReference>
<dbReference type="CDD" id="cd16917">
    <property type="entry name" value="HATPase_UhpB-NarQ-NarX-like"/>
    <property type="match status" value="1"/>
</dbReference>
<feature type="transmembrane region" description="Helical" evidence="4">
    <location>
        <begin position="135"/>
        <end position="156"/>
    </location>
</feature>
<dbReference type="PANTHER" id="PTHR24421:SF63">
    <property type="entry name" value="SENSOR HISTIDINE KINASE DESK"/>
    <property type="match status" value="1"/>
</dbReference>
<dbReference type="Gene3D" id="3.30.565.10">
    <property type="entry name" value="Histidine kinase-like ATPase, C-terminal domain"/>
    <property type="match status" value="1"/>
</dbReference>
<organism evidence="6 7">
    <name type="scientific">Rathayibacter iranicus</name>
    <dbReference type="NCBI Taxonomy" id="59737"/>
    <lineage>
        <taxon>Bacteria</taxon>
        <taxon>Bacillati</taxon>
        <taxon>Actinomycetota</taxon>
        <taxon>Actinomycetes</taxon>
        <taxon>Micrococcales</taxon>
        <taxon>Microbacteriaceae</taxon>
        <taxon>Rathayibacter</taxon>
    </lineage>
</organism>
<dbReference type="EMBL" id="CP028130">
    <property type="protein sequence ID" value="AZZ57095.1"/>
    <property type="molecule type" value="Genomic_DNA"/>
</dbReference>
<keyword evidence="3" id="KW-0902">Two-component regulatory system</keyword>
<sequence length="361" mass="38024">MFWTPLARRWYIGAVLSLFWVYMTLPSVLAFPEWPGRVAGVALIAGFSIAFLVAPPIAWTVAPRGRALICAGMLALSLTLLPWLGRDVTGLWTYVGVVVGMCLFSWWLTLGIIGALALVALALRCDGSAGTEGTVVVPVIIFSISLMMATFARTIATVDQLRTTRAELEVLTAERERSRVARDIHDILGHSLTVIAVKSELAGHLLAADPARARAEIADVESLARGALADVRATVSGFRATTASGALAAARDALSAAGISADLPASTDAVLPQHHELAGWVIREGVTNVLRHSAASHCRIRLTPCEVDIADDGVGLQEGTANSTGLAGLRERVEAAGGHLSVGMSELGGFRLAATLPRGVR</sequence>
<dbReference type="InterPro" id="IPR036890">
    <property type="entry name" value="HATPase_C_sf"/>
</dbReference>
<feature type="transmembrane region" description="Helical" evidence="4">
    <location>
        <begin position="12"/>
        <end position="32"/>
    </location>
</feature>
<dbReference type="GO" id="GO:0046983">
    <property type="term" value="F:protein dimerization activity"/>
    <property type="evidence" value="ECO:0007669"/>
    <property type="project" value="InterPro"/>
</dbReference>
<feature type="transmembrane region" description="Helical" evidence="4">
    <location>
        <begin position="67"/>
        <end position="85"/>
    </location>
</feature>
<evidence type="ECO:0000256" key="4">
    <source>
        <dbReference type="SAM" id="Phobius"/>
    </source>
</evidence>
<protein>
    <submittedName>
        <fullName evidence="6">Sensor histidine kinase</fullName>
    </submittedName>
</protein>
<evidence type="ECO:0000259" key="5">
    <source>
        <dbReference type="Pfam" id="PF07730"/>
    </source>
</evidence>
<dbReference type="GO" id="GO:0000155">
    <property type="term" value="F:phosphorelay sensor kinase activity"/>
    <property type="evidence" value="ECO:0007669"/>
    <property type="project" value="InterPro"/>
</dbReference>
<keyword evidence="4" id="KW-1133">Transmembrane helix</keyword>
<accession>A0AAD1AH84</accession>
<keyword evidence="4" id="KW-0472">Membrane</keyword>
<evidence type="ECO:0000256" key="2">
    <source>
        <dbReference type="ARBA" id="ARBA00022777"/>
    </source>
</evidence>
<keyword evidence="4" id="KW-0812">Transmembrane</keyword>
<evidence type="ECO:0000256" key="1">
    <source>
        <dbReference type="ARBA" id="ARBA00022679"/>
    </source>
</evidence>
<dbReference type="GO" id="GO:0016020">
    <property type="term" value="C:membrane"/>
    <property type="evidence" value="ECO:0007669"/>
    <property type="project" value="InterPro"/>
</dbReference>
<dbReference type="Pfam" id="PF07730">
    <property type="entry name" value="HisKA_3"/>
    <property type="match status" value="1"/>
</dbReference>
<reference evidence="6 7" key="1">
    <citation type="submission" date="2018-03" db="EMBL/GenBank/DDBJ databases">
        <title>Bacteriophage NCPPB3778 and a type I-E CRISPR drive the evolution of the US Biological Select Agent, Rathayibacter toxicus.</title>
        <authorList>
            <person name="Davis E.W.II."/>
            <person name="Tabima J.F."/>
            <person name="Weisberg A.J."/>
            <person name="Dantas Lopes L."/>
            <person name="Wiseman M.S."/>
            <person name="Wiseman M.S."/>
            <person name="Pupko T."/>
            <person name="Belcher M.S."/>
            <person name="Sechler A.J."/>
            <person name="Tancos M.A."/>
            <person name="Schroeder B.K."/>
            <person name="Murray T.D."/>
            <person name="Luster D.G."/>
            <person name="Schneider W.L."/>
            <person name="Rogers E."/>
            <person name="Andreote F.D."/>
            <person name="Grunwald N.J."/>
            <person name="Putnam M.L."/>
            <person name="Chang J.H."/>
        </authorList>
    </citation>
    <scope>NUCLEOTIDE SEQUENCE [LARGE SCALE GENOMIC DNA]</scope>
    <source>
        <strain evidence="6 7">NCCPB 2253</strain>
    </source>
</reference>
<dbReference type="KEGG" id="ria:C7V51_15370"/>
<feature type="transmembrane region" description="Helical" evidence="4">
    <location>
        <begin position="38"/>
        <end position="60"/>
    </location>
</feature>
<feature type="transmembrane region" description="Helical" evidence="4">
    <location>
        <begin position="91"/>
        <end position="123"/>
    </location>
</feature>